<organism evidence="1 2">
    <name type="scientific">Bradyrhizobium uaiense</name>
    <dbReference type="NCBI Taxonomy" id="2594946"/>
    <lineage>
        <taxon>Bacteria</taxon>
        <taxon>Pseudomonadati</taxon>
        <taxon>Pseudomonadota</taxon>
        <taxon>Alphaproteobacteria</taxon>
        <taxon>Hyphomicrobiales</taxon>
        <taxon>Nitrobacteraceae</taxon>
        <taxon>Bradyrhizobium</taxon>
    </lineage>
</organism>
<comment type="caution">
    <text evidence="1">The sequence shown here is derived from an EMBL/GenBank/DDBJ whole genome shotgun (WGS) entry which is preliminary data.</text>
</comment>
<keyword evidence="2" id="KW-1185">Reference proteome</keyword>
<proteinExistence type="predicted"/>
<accession>A0A6P1BUD8</accession>
<protein>
    <submittedName>
        <fullName evidence="1">Uncharacterized protein</fullName>
    </submittedName>
</protein>
<gene>
    <name evidence="1" type="ORF">FNJ47_42040</name>
</gene>
<dbReference type="RefSeq" id="WP_163162052.1">
    <property type="nucleotide sequence ID" value="NZ_VKHP01000316.1"/>
</dbReference>
<name>A0A6P1BUD8_9BRAD</name>
<dbReference type="EMBL" id="VKHP01000316">
    <property type="protein sequence ID" value="NEV02148.1"/>
    <property type="molecule type" value="Genomic_DNA"/>
</dbReference>
<evidence type="ECO:0000313" key="1">
    <source>
        <dbReference type="EMBL" id="NEV02148.1"/>
    </source>
</evidence>
<dbReference type="AlphaFoldDB" id="A0A6P1BUD8"/>
<sequence>MISRSRVDGIVNDSECESARCQDGTRSCGFNVGIARAERLERKQENAAGQDQGYYAAQREGEKSIAQLRGLEEEEKKRHLDELAGKASAGDTDSDLIARASGYATPEILKLRGDIARTQAAVSKVINNKDYR</sequence>
<dbReference type="Proteomes" id="UP000468531">
    <property type="component" value="Unassembled WGS sequence"/>
</dbReference>
<reference evidence="1 2" key="1">
    <citation type="journal article" date="2020" name="Arch. Microbiol.">
        <title>Bradyrhizobium uaiense sp. nov., a new highly efficient cowpea symbiont.</title>
        <authorList>
            <person name="Cabral Michel D."/>
            <person name="Azarias Guimaraes A."/>
            <person name="Martins da Costa E."/>
            <person name="Soares de Carvalho T."/>
            <person name="Balsanelli E."/>
            <person name="Willems A."/>
            <person name="Maltempi de Souza E."/>
            <person name="de Souza Moreira F.M."/>
        </authorList>
    </citation>
    <scope>NUCLEOTIDE SEQUENCE [LARGE SCALE GENOMIC DNA]</scope>
    <source>
        <strain evidence="1 2">UFLA 03-164</strain>
    </source>
</reference>
<evidence type="ECO:0000313" key="2">
    <source>
        <dbReference type="Proteomes" id="UP000468531"/>
    </source>
</evidence>